<comment type="caution">
    <text evidence="4">The sequence shown here is derived from an EMBL/GenBank/DDBJ whole genome shotgun (WGS) entry which is preliminary data.</text>
</comment>
<dbReference type="SUPFAM" id="SSF69304">
    <property type="entry name" value="Tricorn protease N-terminal domain"/>
    <property type="match status" value="1"/>
</dbReference>
<protein>
    <submittedName>
        <fullName evidence="4">Alpha/beta fold hydrolase</fullName>
    </submittedName>
</protein>
<evidence type="ECO:0000313" key="5">
    <source>
        <dbReference type="Proteomes" id="UP001500466"/>
    </source>
</evidence>
<dbReference type="InterPro" id="IPR011042">
    <property type="entry name" value="6-blade_b-propeller_TolB-like"/>
</dbReference>
<keyword evidence="5" id="KW-1185">Reference proteome</keyword>
<dbReference type="InterPro" id="IPR011659">
    <property type="entry name" value="WD40"/>
</dbReference>
<dbReference type="Gene3D" id="2.120.10.30">
    <property type="entry name" value="TolB, C-terminal domain"/>
    <property type="match status" value="1"/>
</dbReference>
<accession>A0ABP9H5V8</accession>
<reference evidence="5" key="1">
    <citation type="journal article" date="2019" name="Int. J. Syst. Evol. Microbiol.">
        <title>The Global Catalogue of Microorganisms (GCM) 10K type strain sequencing project: providing services to taxonomists for standard genome sequencing and annotation.</title>
        <authorList>
            <consortium name="The Broad Institute Genomics Platform"/>
            <consortium name="The Broad Institute Genome Sequencing Center for Infectious Disease"/>
            <person name="Wu L."/>
            <person name="Ma J."/>
        </authorList>
    </citation>
    <scope>NUCLEOTIDE SEQUENCE [LARGE SCALE GENOMIC DNA]</scope>
    <source>
        <strain evidence="5">JCM 17986</strain>
    </source>
</reference>
<organism evidence="4 5">
    <name type="scientific">Yinghuangia aomiensis</name>
    <dbReference type="NCBI Taxonomy" id="676205"/>
    <lineage>
        <taxon>Bacteria</taxon>
        <taxon>Bacillati</taxon>
        <taxon>Actinomycetota</taxon>
        <taxon>Actinomycetes</taxon>
        <taxon>Kitasatosporales</taxon>
        <taxon>Streptomycetaceae</taxon>
        <taxon>Yinghuangia</taxon>
    </lineage>
</organism>
<dbReference type="Gene3D" id="2.130.10.10">
    <property type="entry name" value="YVTN repeat-like/Quinoprotein amine dehydrogenase"/>
    <property type="match status" value="1"/>
</dbReference>
<dbReference type="Gene3D" id="3.40.50.1820">
    <property type="entry name" value="alpha/beta hydrolase"/>
    <property type="match status" value="1"/>
</dbReference>
<sequence length="636" mass="67428">MRQPHDLAADTRPRVVRLADAAADGGTVRTTAAHRCLEPAAAPTGGAVAFICDRAGVPQLWAAASAGGPARLLDASPDPVTEVSWSPDGEWIAYTTAPGGGEHTRVLCVRPDGTERRAVAGAVPGQTAHLGAWRRKGSALAVTVAASQVRDPAYRGLAVFVLDPAGFADPELLTTQARASSLRLCDFSPDGHLALLRCGPRGRRRATVLDTRTGAVATDLPAADGDPWIGRFSADGRTVWLRSDADREFAALHAARLTDEGDCAYVAVAAERDGTDLELLYVDDDGRNGVLVWNVDGRSEVETVALGTSTVGVRSPVAIPHEVVTKVTDPTEGGRLLAVSGSAGRSGVCAYPPSGGTAAMTPWSSRDPAASPGGHSPVRPEHLRFPARDGLPLDGWYYRPPGAEQPGPCVVHLHGGPEWQERPVLNPMYQALTQLGIGVFAPNVRGSSGFGRSFVEADHGEGRFAAITDVADCTSYLILHGMADPNRVAVMGRSYGGYLALASLVWHPDLFRTGVAVCGISDFATFFAGTESWIAESAAAKYGHPEADRDLLRRLSPMTRMDALRVPFLAVHGEHDTNVPPGESLQAVQAARGRGIPAELLVLRDEGHEFLRAGNRARYHRAVGEWLGRHLVPKRA</sequence>
<dbReference type="InterPro" id="IPR001375">
    <property type="entry name" value="Peptidase_S9_cat"/>
</dbReference>
<dbReference type="EMBL" id="BAABHS010000008">
    <property type="protein sequence ID" value="GAA4961440.1"/>
    <property type="molecule type" value="Genomic_DNA"/>
</dbReference>
<evidence type="ECO:0000259" key="3">
    <source>
        <dbReference type="Pfam" id="PF00326"/>
    </source>
</evidence>
<keyword evidence="1 4" id="KW-0378">Hydrolase</keyword>
<dbReference type="Pfam" id="PF00326">
    <property type="entry name" value="Peptidase_S9"/>
    <property type="match status" value="1"/>
</dbReference>
<evidence type="ECO:0000313" key="4">
    <source>
        <dbReference type="EMBL" id="GAA4961440.1"/>
    </source>
</evidence>
<keyword evidence="2" id="KW-0720">Serine protease</keyword>
<dbReference type="PANTHER" id="PTHR42776:SF27">
    <property type="entry name" value="DIPEPTIDYL PEPTIDASE FAMILY MEMBER 6"/>
    <property type="match status" value="1"/>
</dbReference>
<dbReference type="InterPro" id="IPR029058">
    <property type="entry name" value="AB_hydrolase_fold"/>
</dbReference>
<gene>
    <name evidence="4" type="ORF">GCM10023205_26120</name>
</gene>
<dbReference type="RefSeq" id="WP_345675580.1">
    <property type="nucleotide sequence ID" value="NZ_BAABHS010000008.1"/>
</dbReference>
<dbReference type="SUPFAM" id="SSF53474">
    <property type="entry name" value="alpha/beta-Hydrolases"/>
    <property type="match status" value="1"/>
</dbReference>
<dbReference type="InterPro" id="IPR015943">
    <property type="entry name" value="WD40/YVTN_repeat-like_dom_sf"/>
</dbReference>
<dbReference type="PANTHER" id="PTHR42776">
    <property type="entry name" value="SERINE PEPTIDASE S9 FAMILY MEMBER"/>
    <property type="match status" value="1"/>
</dbReference>
<feature type="domain" description="Peptidase S9 prolyl oligopeptidase catalytic" evidence="3">
    <location>
        <begin position="430"/>
        <end position="631"/>
    </location>
</feature>
<dbReference type="Proteomes" id="UP001500466">
    <property type="component" value="Unassembled WGS sequence"/>
</dbReference>
<dbReference type="Pfam" id="PF07676">
    <property type="entry name" value="PD40"/>
    <property type="match status" value="1"/>
</dbReference>
<keyword evidence="2" id="KW-0645">Protease</keyword>
<proteinExistence type="predicted"/>
<dbReference type="GO" id="GO:0016787">
    <property type="term" value="F:hydrolase activity"/>
    <property type="evidence" value="ECO:0007669"/>
    <property type="project" value="UniProtKB-KW"/>
</dbReference>
<name>A0ABP9H5V8_9ACTN</name>
<evidence type="ECO:0000256" key="2">
    <source>
        <dbReference type="ARBA" id="ARBA00022825"/>
    </source>
</evidence>
<evidence type="ECO:0000256" key="1">
    <source>
        <dbReference type="ARBA" id="ARBA00022801"/>
    </source>
</evidence>